<evidence type="ECO:0008006" key="3">
    <source>
        <dbReference type="Google" id="ProtNLM"/>
    </source>
</evidence>
<gene>
    <name evidence="1" type="ORF">EDC56_3044</name>
</gene>
<organism evidence="1 2">
    <name type="scientific">Sinobacterium caligoides</name>
    <dbReference type="NCBI Taxonomy" id="933926"/>
    <lineage>
        <taxon>Bacteria</taxon>
        <taxon>Pseudomonadati</taxon>
        <taxon>Pseudomonadota</taxon>
        <taxon>Gammaproteobacteria</taxon>
        <taxon>Cellvibrionales</taxon>
        <taxon>Spongiibacteraceae</taxon>
        <taxon>Sinobacterium</taxon>
    </lineage>
</organism>
<evidence type="ECO:0000313" key="2">
    <source>
        <dbReference type="Proteomes" id="UP000275394"/>
    </source>
</evidence>
<evidence type="ECO:0000313" key="1">
    <source>
        <dbReference type="EMBL" id="ROR98809.1"/>
    </source>
</evidence>
<reference evidence="1 2" key="1">
    <citation type="submission" date="2018-11" db="EMBL/GenBank/DDBJ databases">
        <title>Genomic Encyclopedia of Type Strains, Phase IV (KMG-IV): sequencing the most valuable type-strain genomes for metagenomic binning, comparative biology and taxonomic classification.</title>
        <authorList>
            <person name="Goeker M."/>
        </authorList>
    </citation>
    <scope>NUCLEOTIDE SEQUENCE [LARGE SCALE GENOMIC DNA]</scope>
    <source>
        <strain evidence="1 2">DSM 100316</strain>
    </source>
</reference>
<name>A0A3N2DGD8_9GAMM</name>
<dbReference type="EMBL" id="RKHR01000006">
    <property type="protein sequence ID" value="ROR98809.1"/>
    <property type="molecule type" value="Genomic_DNA"/>
</dbReference>
<dbReference type="PANTHER" id="PTHR35602">
    <property type="entry name" value="ESTERASE YQIA-RELATED"/>
    <property type="match status" value="1"/>
</dbReference>
<dbReference type="Pfam" id="PF05728">
    <property type="entry name" value="UPF0227"/>
    <property type="match status" value="1"/>
</dbReference>
<proteinExistence type="predicted"/>
<dbReference type="Proteomes" id="UP000275394">
    <property type="component" value="Unassembled WGS sequence"/>
</dbReference>
<dbReference type="PANTHER" id="PTHR35602:SF3">
    <property type="entry name" value="ESTERASE YQIA"/>
    <property type="match status" value="1"/>
</dbReference>
<dbReference type="RefSeq" id="WP_162844205.1">
    <property type="nucleotide sequence ID" value="NZ_RKHR01000006.1"/>
</dbReference>
<dbReference type="InterPro" id="IPR008886">
    <property type="entry name" value="UPF0227/Esterase_YqiA"/>
</dbReference>
<protein>
    <recommendedName>
        <fullName evidence="3">Esterase</fullName>
    </recommendedName>
</protein>
<comment type="caution">
    <text evidence="1">The sequence shown here is derived from an EMBL/GenBank/DDBJ whole genome shotgun (WGS) entry which is preliminary data.</text>
</comment>
<sequence>MTAATPTLIYIHGFQSSPLSQKAVETADYLQGNRPDIRLLVPELPDYPLPAIMLLEQIIAGCDGPVGLIGSSLGGFYATYLADKYNLKAVLINPAVAPHVLISDYLGKNVNPYTGNVYYLTHDHLSHFERLHEAELQHPENCWLMVQRGDETLDYRLATAKYCDSPQLIEPGGDHRFQGYQQKMPEILRFLTL</sequence>
<dbReference type="SUPFAM" id="SSF53474">
    <property type="entry name" value="alpha/beta-Hydrolases"/>
    <property type="match status" value="1"/>
</dbReference>
<dbReference type="Gene3D" id="3.40.50.1820">
    <property type="entry name" value="alpha/beta hydrolase"/>
    <property type="match status" value="1"/>
</dbReference>
<dbReference type="InterPro" id="IPR029058">
    <property type="entry name" value="AB_hydrolase_fold"/>
</dbReference>
<dbReference type="AlphaFoldDB" id="A0A3N2DGD8"/>
<accession>A0A3N2DGD8</accession>
<keyword evidence="2" id="KW-1185">Reference proteome</keyword>